<feature type="domain" description="OVATE" evidence="7">
    <location>
        <begin position="81"/>
        <end position="140"/>
    </location>
</feature>
<dbReference type="AlphaFoldDB" id="A0A8X7YHL8"/>
<keyword evidence="3 6" id="KW-0805">Transcription regulation</keyword>
<comment type="subcellular location">
    <subcellularLocation>
        <location evidence="1 6">Nucleus</location>
    </subcellularLocation>
</comment>
<evidence type="ECO:0000259" key="7">
    <source>
        <dbReference type="PROSITE" id="PS51754"/>
    </source>
</evidence>
<dbReference type="OrthoDB" id="1928390at2759"/>
<reference evidence="8" key="1">
    <citation type="journal article" date="2020" name="bioRxiv">
        <title>Hybrid origin of Populus tomentosa Carr. identified through genome sequencing and phylogenomic analysis.</title>
        <authorList>
            <person name="An X."/>
            <person name="Gao K."/>
            <person name="Chen Z."/>
            <person name="Li J."/>
            <person name="Yang X."/>
            <person name="Yang X."/>
            <person name="Zhou J."/>
            <person name="Guo T."/>
            <person name="Zhao T."/>
            <person name="Huang S."/>
            <person name="Miao D."/>
            <person name="Khan W.U."/>
            <person name="Rao P."/>
            <person name="Ye M."/>
            <person name="Lei B."/>
            <person name="Liao W."/>
            <person name="Wang J."/>
            <person name="Ji L."/>
            <person name="Li Y."/>
            <person name="Guo B."/>
            <person name="Mustafa N.S."/>
            <person name="Li S."/>
            <person name="Yun Q."/>
            <person name="Keller S.R."/>
            <person name="Mao J."/>
            <person name="Zhang R."/>
            <person name="Strauss S.H."/>
        </authorList>
    </citation>
    <scope>NUCLEOTIDE SEQUENCE</scope>
    <source>
        <strain evidence="8">GM15</strain>
        <tissue evidence="8">Leaf</tissue>
    </source>
</reference>
<gene>
    <name evidence="8" type="ORF">POTOM_047334</name>
</gene>
<dbReference type="NCBIfam" id="TIGR01568">
    <property type="entry name" value="A_thal_3678"/>
    <property type="match status" value="1"/>
</dbReference>
<evidence type="ECO:0000256" key="6">
    <source>
        <dbReference type="RuleBase" id="RU367028"/>
    </source>
</evidence>
<organism evidence="8 9">
    <name type="scientific">Populus tomentosa</name>
    <name type="common">Chinese white poplar</name>
    <dbReference type="NCBI Taxonomy" id="118781"/>
    <lineage>
        <taxon>Eukaryota</taxon>
        <taxon>Viridiplantae</taxon>
        <taxon>Streptophyta</taxon>
        <taxon>Embryophyta</taxon>
        <taxon>Tracheophyta</taxon>
        <taxon>Spermatophyta</taxon>
        <taxon>Magnoliopsida</taxon>
        <taxon>eudicotyledons</taxon>
        <taxon>Gunneridae</taxon>
        <taxon>Pentapetalae</taxon>
        <taxon>rosids</taxon>
        <taxon>fabids</taxon>
        <taxon>Malpighiales</taxon>
        <taxon>Salicaceae</taxon>
        <taxon>Saliceae</taxon>
        <taxon>Populus</taxon>
    </lineage>
</organism>
<dbReference type="GO" id="GO:0005634">
    <property type="term" value="C:nucleus"/>
    <property type="evidence" value="ECO:0007669"/>
    <property type="project" value="UniProtKB-SubCell"/>
</dbReference>
<proteinExistence type="predicted"/>
<evidence type="ECO:0000256" key="1">
    <source>
        <dbReference type="ARBA" id="ARBA00004123"/>
    </source>
</evidence>
<dbReference type="PROSITE" id="PS51754">
    <property type="entry name" value="OVATE"/>
    <property type="match status" value="1"/>
</dbReference>
<keyword evidence="5 6" id="KW-0539">Nucleus</keyword>
<accession>A0A8X7YHL8</accession>
<dbReference type="InterPro" id="IPR006458">
    <property type="entry name" value="Ovate_C"/>
</dbReference>
<dbReference type="EMBL" id="JAAWWB010000027">
    <property type="protein sequence ID" value="KAG6750240.1"/>
    <property type="molecule type" value="Genomic_DNA"/>
</dbReference>
<evidence type="ECO:0000256" key="3">
    <source>
        <dbReference type="ARBA" id="ARBA00023015"/>
    </source>
</evidence>
<evidence type="ECO:0000313" key="8">
    <source>
        <dbReference type="EMBL" id="KAG6750240.1"/>
    </source>
</evidence>
<comment type="caution">
    <text evidence="8">The sequence shown here is derived from an EMBL/GenBank/DDBJ whole genome shotgun (WGS) entry which is preliminary data.</text>
</comment>
<sequence length="154" mass="17576">MSRVIVNRVNNTLQDGYLAITCLHDEKICKTPSATTMHGDLEEIQDGTISITLAPGAYFSGEFICFEADDSMHSWWESVAVAKKSQDPCLDFKRSMLEMILETQIFEAEDLEELLQCFLSLNSRQYHGVIVQAFSEIWEVVSRDSHVKKKTTRH</sequence>
<dbReference type="InterPro" id="IPR038933">
    <property type="entry name" value="Ovate"/>
</dbReference>
<evidence type="ECO:0000256" key="2">
    <source>
        <dbReference type="ARBA" id="ARBA00022491"/>
    </source>
</evidence>
<name>A0A8X7YHL8_POPTO</name>
<keyword evidence="4 6" id="KW-0804">Transcription</keyword>
<dbReference type="Pfam" id="PF04844">
    <property type="entry name" value="Ovate"/>
    <property type="match status" value="1"/>
</dbReference>
<evidence type="ECO:0000256" key="4">
    <source>
        <dbReference type="ARBA" id="ARBA00023163"/>
    </source>
</evidence>
<dbReference type="PANTHER" id="PTHR33057:SF224">
    <property type="entry name" value="TRANSCRIPTION REPRESSOR"/>
    <property type="match status" value="1"/>
</dbReference>
<keyword evidence="2 6" id="KW-0678">Repressor</keyword>
<protein>
    <recommendedName>
        <fullName evidence="6">Transcription repressor</fullName>
    </recommendedName>
    <alternativeName>
        <fullName evidence="6">Ovate family protein</fullName>
    </alternativeName>
</protein>
<evidence type="ECO:0000256" key="5">
    <source>
        <dbReference type="ARBA" id="ARBA00023242"/>
    </source>
</evidence>
<keyword evidence="9" id="KW-1185">Reference proteome</keyword>
<dbReference type="PANTHER" id="PTHR33057">
    <property type="entry name" value="TRANSCRIPTION REPRESSOR OFP7-RELATED"/>
    <property type="match status" value="1"/>
</dbReference>
<dbReference type="GO" id="GO:0045892">
    <property type="term" value="P:negative regulation of DNA-templated transcription"/>
    <property type="evidence" value="ECO:0007669"/>
    <property type="project" value="UniProtKB-UniRule"/>
</dbReference>
<evidence type="ECO:0000313" key="9">
    <source>
        <dbReference type="Proteomes" id="UP000886885"/>
    </source>
</evidence>
<dbReference type="Proteomes" id="UP000886885">
    <property type="component" value="Chromosome 14A"/>
</dbReference>
<comment type="function">
    <text evidence="6">Transcriptional repressor that regulates multiple aspects of plant growth and development.</text>
</comment>